<dbReference type="PROSITE" id="PS50003">
    <property type="entry name" value="PH_DOMAIN"/>
    <property type="match status" value="1"/>
</dbReference>
<evidence type="ECO:0000256" key="2">
    <source>
        <dbReference type="ARBA" id="ARBA00022490"/>
    </source>
</evidence>
<evidence type="ECO:0000259" key="5">
    <source>
        <dbReference type="PROSITE" id="PS50003"/>
    </source>
</evidence>
<dbReference type="AlphaFoldDB" id="A0A3Q3W1V7"/>
<dbReference type="Pfam" id="PF00169">
    <property type="entry name" value="PH"/>
    <property type="match status" value="1"/>
</dbReference>
<name>A0A3Q3W1V7_MOLML</name>
<dbReference type="InterPro" id="IPR001849">
    <property type="entry name" value="PH_domain"/>
</dbReference>
<dbReference type="Ensembl" id="ENSMMOT00000002400.1">
    <property type="protein sequence ID" value="ENSMMOP00000002359.1"/>
    <property type="gene ID" value="ENSMMOG00000001928.1"/>
</dbReference>
<evidence type="ECO:0000313" key="6">
    <source>
        <dbReference type="Ensembl" id="ENSMMOP00000002359.1"/>
    </source>
</evidence>
<evidence type="ECO:0000256" key="4">
    <source>
        <dbReference type="SAM" id="MobiDB-lite"/>
    </source>
</evidence>
<evidence type="ECO:0000256" key="3">
    <source>
        <dbReference type="ARBA" id="ARBA00022553"/>
    </source>
</evidence>
<dbReference type="Proteomes" id="UP000261620">
    <property type="component" value="Unplaced"/>
</dbReference>
<organism evidence="6 7">
    <name type="scientific">Mola mola</name>
    <name type="common">Ocean sunfish</name>
    <name type="synonym">Tetraodon mola</name>
    <dbReference type="NCBI Taxonomy" id="94237"/>
    <lineage>
        <taxon>Eukaryota</taxon>
        <taxon>Metazoa</taxon>
        <taxon>Chordata</taxon>
        <taxon>Craniata</taxon>
        <taxon>Vertebrata</taxon>
        <taxon>Euteleostomi</taxon>
        <taxon>Actinopterygii</taxon>
        <taxon>Neopterygii</taxon>
        <taxon>Teleostei</taxon>
        <taxon>Neoteleostei</taxon>
        <taxon>Acanthomorphata</taxon>
        <taxon>Eupercaria</taxon>
        <taxon>Tetraodontiformes</taxon>
        <taxon>Molidae</taxon>
        <taxon>Mola</taxon>
    </lineage>
</organism>
<dbReference type="InterPro" id="IPR011993">
    <property type="entry name" value="PH-like_dom_sf"/>
</dbReference>
<accession>A0A3Q3W1V7</accession>
<feature type="domain" description="PH" evidence="5">
    <location>
        <begin position="52"/>
        <end position="151"/>
    </location>
</feature>
<evidence type="ECO:0000313" key="7">
    <source>
        <dbReference type="Proteomes" id="UP000261620"/>
    </source>
</evidence>
<dbReference type="PANTHER" id="PTHR12752:SF7">
    <property type="entry name" value="PLECKSTRIN HOMOLOGY DOMAIN-CONTAINING FAMILY A MEMBER 4"/>
    <property type="match status" value="1"/>
</dbReference>
<dbReference type="Pfam" id="PF25541">
    <property type="entry name" value="TBCA_PH"/>
    <property type="match status" value="1"/>
</dbReference>
<feature type="region of interest" description="Disordered" evidence="4">
    <location>
        <begin position="440"/>
        <end position="474"/>
    </location>
</feature>
<reference evidence="6" key="1">
    <citation type="submission" date="2025-08" db="UniProtKB">
        <authorList>
            <consortium name="Ensembl"/>
        </authorList>
    </citation>
    <scope>IDENTIFICATION</scope>
</reference>
<dbReference type="InterPro" id="IPR057971">
    <property type="entry name" value="PKHA4-7_TBCA"/>
</dbReference>
<dbReference type="Gene3D" id="2.30.29.30">
    <property type="entry name" value="Pleckstrin-homology domain (PH domain)/Phosphotyrosine-binding domain (PTB)"/>
    <property type="match status" value="1"/>
</dbReference>
<sequence>TKLTLCGTQTHHLSSHSSLFSISSLLPKQETDRNVRTFGKRCQAAKRDPNCPVVIRGWLNKKDSSGLKLWKRRWFVLSNYCLFYYKDSREESVLGSIPLPSYKILFCTPRECKNRKFTFKVVHQGMRSYFFSADTQEDMLGWVRALSQSATMEMDGSLNRCSQNGPSFDMLLCFLSSRTPSPPDLNRRRACGPSQEEDSLPGRSVSPPPAEMMGPGSLLSRGQMGSRPHTPVGRVDIRPHDDSTTVPQTLYYTPASPKLEFKSTPNTPVTEKWQNLSKVRIACFNHKIYYQRLCSRRNWSQSGQGCVMYHWCVISKAVFTQWILGMNNNMHLAPLIIPKYLFFCLFFPLTSQEMERVWSQYERMESELSVIRSHLQHICNFGVPQVFAQRELWMMEDILAGLKINRDHFGFLLGLQKHRSKHHCLYLPQKMKMSEEEQIERMKRNQERLTNRKKSTISTPGGHSQGSETREEVC</sequence>
<dbReference type="GO" id="GO:0005737">
    <property type="term" value="C:cytoplasm"/>
    <property type="evidence" value="ECO:0007669"/>
    <property type="project" value="UniProtKB-SubCell"/>
</dbReference>
<keyword evidence="3" id="KW-0597">Phosphoprotein</keyword>
<comment type="subcellular location">
    <subcellularLocation>
        <location evidence="1">Cytoplasm</location>
    </subcellularLocation>
</comment>
<dbReference type="CDD" id="cd13248">
    <property type="entry name" value="PH_PEPP1_2_3"/>
    <property type="match status" value="1"/>
</dbReference>
<dbReference type="STRING" id="94237.ENSMMOP00000002359"/>
<feature type="compositionally biased region" description="Basic and acidic residues" evidence="4">
    <location>
        <begin position="440"/>
        <end position="450"/>
    </location>
</feature>
<dbReference type="SMART" id="SM00233">
    <property type="entry name" value="PH"/>
    <property type="match status" value="1"/>
</dbReference>
<feature type="compositionally biased region" description="Polar residues" evidence="4">
    <location>
        <begin position="456"/>
        <end position="467"/>
    </location>
</feature>
<dbReference type="FunFam" id="2.30.29.30:FF:000103">
    <property type="entry name" value="Pleckstrin homology domain-containing family A member 4"/>
    <property type="match status" value="1"/>
</dbReference>
<dbReference type="SUPFAM" id="SSF50729">
    <property type="entry name" value="PH domain-like"/>
    <property type="match status" value="1"/>
</dbReference>
<dbReference type="GO" id="GO:0016020">
    <property type="term" value="C:membrane"/>
    <property type="evidence" value="ECO:0007669"/>
    <property type="project" value="UniProtKB-ARBA"/>
</dbReference>
<feature type="region of interest" description="Disordered" evidence="4">
    <location>
        <begin position="183"/>
        <end position="242"/>
    </location>
</feature>
<dbReference type="InterPro" id="IPR040392">
    <property type="entry name" value="PKHA4-7_PH"/>
</dbReference>
<keyword evidence="7" id="KW-1185">Reference proteome</keyword>
<protein>
    <recommendedName>
        <fullName evidence="5">PH domain-containing protein</fullName>
    </recommendedName>
</protein>
<dbReference type="OMA" id="LCHLTQX"/>
<dbReference type="PANTHER" id="PTHR12752">
    <property type="entry name" value="PHOSPHOINOSITOL 3-PHOSPHATE-BINDING PROTEIN"/>
    <property type="match status" value="1"/>
</dbReference>
<reference evidence="6" key="2">
    <citation type="submission" date="2025-09" db="UniProtKB">
        <authorList>
            <consortium name="Ensembl"/>
        </authorList>
    </citation>
    <scope>IDENTIFICATION</scope>
</reference>
<keyword evidence="2" id="KW-0963">Cytoplasm</keyword>
<proteinExistence type="predicted"/>
<evidence type="ECO:0000256" key="1">
    <source>
        <dbReference type="ARBA" id="ARBA00004496"/>
    </source>
</evidence>